<feature type="domain" description="CBM1" evidence="10">
    <location>
        <begin position="365"/>
        <end position="401"/>
    </location>
</feature>
<dbReference type="PANTHER" id="PTHR34142:SF1">
    <property type="entry name" value="GLYCOSIDE HYDROLASE FAMILY 5 DOMAIN-CONTAINING PROTEIN"/>
    <property type="match status" value="1"/>
</dbReference>
<dbReference type="GO" id="GO:0030248">
    <property type="term" value="F:cellulose binding"/>
    <property type="evidence" value="ECO:0007669"/>
    <property type="project" value="InterPro"/>
</dbReference>
<organism evidence="11 12">
    <name type="scientific">Zasmidium cellare ATCC 36951</name>
    <dbReference type="NCBI Taxonomy" id="1080233"/>
    <lineage>
        <taxon>Eukaryota</taxon>
        <taxon>Fungi</taxon>
        <taxon>Dikarya</taxon>
        <taxon>Ascomycota</taxon>
        <taxon>Pezizomycotina</taxon>
        <taxon>Dothideomycetes</taxon>
        <taxon>Dothideomycetidae</taxon>
        <taxon>Mycosphaerellales</taxon>
        <taxon>Mycosphaerellaceae</taxon>
        <taxon>Zasmidium</taxon>
    </lineage>
</organism>
<dbReference type="Pfam" id="PF00734">
    <property type="entry name" value="CBM_1"/>
    <property type="match status" value="1"/>
</dbReference>
<dbReference type="EC" id="3.2.1.4" evidence="3"/>
<dbReference type="AlphaFoldDB" id="A0A6A6CDF6"/>
<evidence type="ECO:0000256" key="9">
    <source>
        <dbReference type="SAM" id="SignalP"/>
    </source>
</evidence>
<keyword evidence="12" id="KW-1185">Reference proteome</keyword>
<dbReference type="PROSITE" id="PS51164">
    <property type="entry name" value="CBM1_2"/>
    <property type="match status" value="1"/>
</dbReference>
<dbReference type="GO" id="GO:0009251">
    <property type="term" value="P:glucan catabolic process"/>
    <property type="evidence" value="ECO:0007669"/>
    <property type="project" value="TreeGrafter"/>
</dbReference>
<name>A0A6A6CDF6_ZASCE</name>
<dbReference type="PROSITE" id="PS00562">
    <property type="entry name" value="CBM1_1"/>
    <property type="match status" value="1"/>
</dbReference>
<gene>
    <name evidence="11" type="ORF">M409DRAFT_25584</name>
</gene>
<dbReference type="EMBL" id="ML993605">
    <property type="protein sequence ID" value="KAF2164240.1"/>
    <property type="molecule type" value="Genomic_DNA"/>
</dbReference>
<comment type="similarity">
    <text evidence="2 7">Belongs to the glycosyl hydrolase 5 (cellulase A) family.</text>
</comment>
<evidence type="ECO:0000256" key="1">
    <source>
        <dbReference type="ARBA" id="ARBA00000966"/>
    </source>
</evidence>
<evidence type="ECO:0000256" key="7">
    <source>
        <dbReference type="RuleBase" id="RU361153"/>
    </source>
</evidence>
<evidence type="ECO:0000256" key="4">
    <source>
        <dbReference type="ARBA" id="ARBA00022729"/>
    </source>
</evidence>
<evidence type="ECO:0000259" key="10">
    <source>
        <dbReference type="PROSITE" id="PS51164"/>
    </source>
</evidence>
<dbReference type="SUPFAM" id="SSF51445">
    <property type="entry name" value="(Trans)glycosidases"/>
    <property type="match status" value="1"/>
</dbReference>
<accession>A0A6A6CDF6</accession>
<dbReference type="SMART" id="SM00236">
    <property type="entry name" value="fCBD"/>
    <property type="match status" value="1"/>
</dbReference>
<dbReference type="GO" id="GO:0008810">
    <property type="term" value="F:cellulase activity"/>
    <property type="evidence" value="ECO:0007669"/>
    <property type="project" value="UniProtKB-EC"/>
</dbReference>
<dbReference type="InterPro" id="IPR035971">
    <property type="entry name" value="CBD_sf"/>
</dbReference>
<dbReference type="SUPFAM" id="SSF57180">
    <property type="entry name" value="Cellulose-binding domain"/>
    <property type="match status" value="1"/>
</dbReference>
<evidence type="ECO:0000256" key="3">
    <source>
        <dbReference type="ARBA" id="ARBA00012601"/>
    </source>
</evidence>
<keyword evidence="6 7" id="KW-0326">Glycosidase</keyword>
<dbReference type="InterPro" id="IPR017853">
    <property type="entry name" value="GH"/>
</dbReference>
<dbReference type="InterPro" id="IPR000254">
    <property type="entry name" value="CBD"/>
</dbReference>
<dbReference type="GO" id="GO:0005576">
    <property type="term" value="C:extracellular region"/>
    <property type="evidence" value="ECO:0007669"/>
    <property type="project" value="InterPro"/>
</dbReference>
<protein>
    <recommendedName>
        <fullName evidence="3">cellulase</fullName>
        <ecNumber evidence="3">3.2.1.4</ecNumber>
    </recommendedName>
</protein>
<feature type="signal peptide" evidence="9">
    <location>
        <begin position="1"/>
        <end position="20"/>
    </location>
</feature>
<evidence type="ECO:0000256" key="8">
    <source>
        <dbReference type="SAM" id="MobiDB-lite"/>
    </source>
</evidence>
<reference evidence="11" key="1">
    <citation type="journal article" date="2020" name="Stud. Mycol.">
        <title>101 Dothideomycetes genomes: a test case for predicting lifestyles and emergence of pathogens.</title>
        <authorList>
            <person name="Haridas S."/>
            <person name="Albert R."/>
            <person name="Binder M."/>
            <person name="Bloem J."/>
            <person name="Labutti K."/>
            <person name="Salamov A."/>
            <person name="Andreopoulos B."/>
            <person name="Baker S."/>
            <person name="Barry K."/>
            <person name="Bills G."/>
            <person name="Bluhm B."/>
            <person name="Cannon C."/>
            <person name="Castanera R."/>
            <person name="Culley D."/>
            <person name="Daum C."/>
            <person name="Ezra D."/>
            <person name="Gonzalez J."/>
            <person name="Henrissat B."/>
            <person name="Kuo A."/>
            <person name="Liang C."/>
            <person name="Lipzen A."/>
            <person name="Lutzoni F."/>
            <person name="Magnuson J."/>
            <person name="Mondo S."/>
            <person name="Nolan M."/>
            <person name="Ohm R."/>
            <person name="Pangilinan J."/>
            <person name="Park H.-J."/>
            <person name="Ramirez L."/>
            <person name="Alfaro M."/>
            <person name="Sun H."/>
            <person name="Tritt A."/>
            <person name="Yoshinaga Y."/>
            <person name="Zwiers L.-H."/>
            <person name="Turgeon B."/>
            <person name="Goodwin S."/>
            <person name="Spatafora J."/>
            <person name="Crous P."/>
            <person name="Grigoriev I."/>
        </authorList>
    </citation>
    <scope>NUCLEOTIDE SEQUENCE</scope>
    <source>
        <strain evidence="11">ATCC 36951</strain>
    </source>
</reference>
<evidence type="ECO:0000256" key="6">
    <source>
        <dbReference type="ARBA" id="ARBA00023295"/>
    </source>
</evidence>
<evidence type="ECO:0000313" key="11">
    <source>
        <dbReference type="EMBL" id="KAF2164240.1"/>
    </source>
</evidence>
<keyword evidence="4 9" id="KW-0732">Signal</keyword>
<dbReference type="Pfam" id="PF00150">
    <property type="entry name" value="Cellulase"/>
    <property type="match status" value="1"/>
</dbReference>
<comment type="catalytic activity">
    <reaction evidence="1">
        <text>Endohydrolysis of (1-&gt;4)-beta-D-glucosidic linkages in cellulose, lichenin and cereal beta-D-glucans.</text>
        <dbReference type="EC" id="3.2.1.4"/>
    </reaction>
</comment>
<dbReference type="RefSeq" id="XP_033665129.1">
    <property type="nucleotide sequence ID" value="XM_033807757.1"/>
</dbReference>
<feature type="chain" id="PRO_5025593174" description="cellulase" evidence="9">
    <location>
        <begin position="21"/>
        <end position="409"/>
    </location>
</feature>
<sequence length="409" mass="44370">MMHRSAFLLVAAIISLDVSAAPSTPTFKFYGVNEAAANFGTELPGQYGVDYTWPNPDSIKNFTGQGFNTIRIGIQMERLTPDGLTAKFDQDYLGNLTSTVDLVTSQGAYALIDPHNYGRFYNEIINSTADFGTWWTNVASLFKENELVMFDVNNEFWGMNTSHVFAMNQAAINAIRAAGATSQYITPEGNQWTSAWGWTNIPGQDGVTNGQVMGDLVDPSNKLVYQMHHYLNSDGSGNDDSCVSATVGSDRLKATTTWLRDNKKVAFIGEFAGGVNDVCVSAVKDMLNYMNSNSDVWLGFTWWAAGPWWGPTHYNSIEPGEGIAYDTYVPILRSAANGEIFAPPPPSSTTTTDVSSSSSTSPPTASPTLWGKCGGVGWDGPTNCPGGSCCVPQNQWYWQCVLDCPTTTA</sequence>
<dbReference type="InterPro" id="IPR001547">
    <property type="entry name" value="Glyco_hydro_5"/>
</dbReference>
<evidence type="ECO:0000256" key="5">
    <source>
        <dbReference type="ARBA" id="ARBA00022801"/>
    </source>
</evidence>
<dbReference type="Proteomes" id="UP000799537">
    <property type="component" value="Unassembled WGS sequence"/>
</dbReference>
<dbReference type="OrthoDB" id="5823761at2759"/>
<feature type="compositionally biased region" description="Low complexity" evidence="8">
    <location>
        <begin position="348"/>
        <end position="366"/>
    </location>
</feature>
<keyword evidence="5 7" id="KW-0378">Hydrolase</keyword>
<dbReference type="Gene3D" id="3.20.20.80">
    <property type="entry name" value="Glycosidases"/>
    <property type="match status" value="1"/>
</dbReference>
<evidence type="ECO:0000313" key="12">
    <source>
        <dbReference type="Proteomes" id="UP000799537"/>
    </source>
</evidence>
<evidence type="ECO:0000256" key="2">
    <source>
        <dbReference type="ARBA" id="ARBA00005641"/>
    </source>
</evidence>
<feature type="region of interest" description="Disordered" evidence="8">
    <location>
        <begin position="340"/>
        <end position="366"/>
    </location>
</feature>
<proteinExistence type="inferred from homology"/>
<dbReference type="GeneID" id="54561029"/>
<dbReference type="PANTHER" id="PTHR34142">
    <property type="entry name" value="ENDO-BETA-1,4-GLUCANASE A"/>
    <property type="match status" value="1"/>
</dbReference>